<dbReference type="InterPro" id="IPR050789">
    <property type="entry name" value="Diverse_Enzym_Activities"/>
</dbReference>
<organism evidence="3 4">
    <name type="scientific">Mesobaculum littorinae</name>
    <dbReference type="NCBI Taxonomy" id="2486419"/>
    <lineage>
        <taxon>Bacteria</taxon>
        <taxon>Pseudomonadati</taxon>
        <taxon>Pseudomonadota</taxon>
        <taxon>Alphaproteobacteria</taxon>
        <taxon>Rhodobacterales</taxon>
        <taxon>Roseobacteraceae</taxon>
        <taxon>Mesobaculum</taxon>
    </lineage>
</organism>
<evidence type="ECO:0000256" key="1">
    <source>
        <dbReference type="SAM" id="SignalP"/>
    </source>
</evidence>
<keyword evidence="4" id="KW-1185">Reference proteome</keyword>
<accession>A0A438AF30</accession>
<dbReference type="InterPro" id="IPR012338">
    <property type="entry name" value="Beta-lactam/transpept-like"/>
</dbReference>
<evidence type="ECO:0000313" key="4">
    <source>
        <dbReference type="Proteomes" id="UP000285908"/>
    </source>
</evidence>
<name>A0A438AF30_9RHOB</name>
<dbReference type="Proteomes" id="UP000285908">
    <property type="component" value="Unassembled WGS sequence"/>
</dbReference>
<dbReference type="GO" id="GO:0016787">
    <property type="term" value="F:hydrolase activity"/>
    <property type="evidence" value="ECO:0007669"/>
    <property type="project" value="UniProtKB-KW"/>
</dbReference>
<dbReference type="InterPro" id="IPR006311">
    <property type="entry name" value="TAT_signal"/>
</dbReference>
<dbReference type="SUPFAM" id="SSF56601">
    <property type="entry name" value="beta-lactamase/transpeptidase-like"/>
    <property type="match status" value="1"/>
</dbReference>
<evidence type="ECO:0000259" key="2">
    <source>
        <dbReference type="Pfam" id="PF00144"/>
    </source>
</evidence>
<gene>
    <name evidence="3" type="ORF">EKE94_14850</name>
</gene>
<protein>
    <submittedName>
        <fullName evidence="3">Class C beta-lactamase-related serine hydrolase</fullName>
    </submittedName>
</protein>
<dbReference type="RefSeq" id="WP_127907413.1">
    <property type="nucleotide sequence ID" value="NZ_RQXX01000005.1"/>
</dbReference>
<dbReference type="EMBL" id="RQXX01000005">
    <property type="protein sequence ID" value="RVV97288.1"/>
    <property type="molecule type" value="Genomic_DNA"/>
</dbReference>
<dbReference type="PANTHER" id="PTHR43283:SF7">
    <property type="entry name" value="BETA-LACTAMASE-RELATED DOMAIN-CONTAINING PROTEIN"/>
    <property type="match status" value="1"/>
</dbReference>
<dbReference type="PROSITE" id="PS51318">
    <property type="entry name" value="TAT"/>
    <property type="match status" value="1"/>
</dbReference>
<feature type="domain" description="Beta-lactamase-related" evidence="2">
    <location>
        <begin position="47"/>
        <end position="318"/>
    </location>
</feature>
<feature type="chain" id="PRO_5019486793" evidence="1">
    <location>
        <begin position="21"/>
        <end position="335"/>
    </location>
</feature>
<keyword evidence="1" id="KW-0732">Signal</keyword>
<reference evidence="3 4" key="1">
    <citation type="submission" date="2018-11" db="EMBL/GenBank/DDBJ databases">
        <title>Mesobaculum littorinae gen. nov., sp. nov., isolated from Littorina scabra that represents a novel genus of the order Rhodobacteraceae.</title>
        <authorList>
            <person name="Li F."/>
        </authorList>
    </citation>
    <scope>NUCLEOTIDE SEQUENCE [LARGE SCALE GENOMIC DNA]</scope>
    <source>
        <strain evidence="3 4">M0103</strain>
    </source>
</reference>
<proteinExistence type="predicted"/>
<dbReference type="Gene3D" id="3.40.710.10">
    <property type="entry name" value="DD-peptidase/beta-lactamase superfamily"/>
    <property type="match status" value="1"/>
</dbReference>
<dbReference type="PANTHER" id="PTHR43283">
    <property type="entry name" value="BETA-LACTAMASE-RELATED"/>
    <property type="match status" value="1"/>
</dbReference>
<feature type="signal peptide" evidence="1">
    <location>
        <begin position="1"/>
        <end position="20"/>
    </location>
</feature>
<dbReference type="OrthoDB" id="9814204at2"/>
<sequence>MRTTSLSRRGLLAAGTAALAAPALGQTAAPAFPEALERARGFDQIRSLIVSVGGETRLARAIRGPATDQIVNVKSVSKSIVSALVGIAIDRGALDGPDQRIAPLLRADLPPDPDPRLDRITLGDLLSMRAGLERTSGGNYGAWVSSGNWVRDALARPFDADPGGRMLYSTGNFHLLGAILTQVTGRSLLDLSRDWLGRPLGIDIAPWVRDPQGLYLGGNDMGVSAEGLLRFGEMYRQGGTWQGNRVLSQDWIDASWQARARSPYSGDAYGYGWFLRKMGGEEVAYARGYGGQAIWVVPGAALTVVVTSDPNRPARSEGYMGALHAMVEDAILPAV</sequence>
<dbReference type="InterPro" id="IPR001466">
    <property type="entry name" value="Beta-lactam-related"/>
</dbReference>
<evidence type="ECO:0000313" key="3">
    <source>
        <dbReference type="EMBL" id="RVV97288.1"/>
    </source>
</evidence>
<comment type="caution">
    <text evidence="3">The sequence shown here is derived from an EMBL/GenBank/DDBJ whole genome shotgun (WGS) entry which is preliminary data.</text>
</comment>
<dbReference type="Pfam" id="PF00144">
    <property type="entry name" value="Beta-lactamase"/>
    <property type="match status" value="1"/>
</dbReference>
<keyword evidence="3" id="KW-0378">Hydrolase</keyword>
<dbReference type="AlphaFoldDB" id="A0A438AF30"/>